<keyword evidence="4 9" id="KW-0456">Lyase</keyword>
<dbReference type="NCBIfam" id="TIGR01324">
    <property type="entry name" value="cysta_beta_ly_B"/>
    <property type="match status" value="1"/>
</dbReference>
<dbReference type="Pfam" id="PF01053">
    <property type="entry name" value="Cys_Met_Meta_PP"/>
    <property type="match status" value="1"/>
</dbReference>
<evidence type="ECO:0000256" key="5">
    <source>
        <dbReference type="ARBA" id="ARBA00046315"/>
    </source>
</evidence>
<reference evidence="9 10" key="1">
    <citation type="submission" date="2019-10" db="EMBL/GenBank/DDBJ databases">
        <title>Evaluation of single-gene subtyping targets for Pseudomonas.</title>
        <authorList>
            <person name="Reichler S.J."/>
            <person name="Orsi R.H."/>
            <person name="Wiedmann M."/>
            <person name="Martin N.H."/>
            <person name="Murphy S.I."/>
        </authorList>
    </citation>
    <scope>NUCLEOTIDE SEQUENCE [LARGE SCALE GENOMIC DNA]</scope>
    <source>
        <strain evidence="9 10">FSL R10-1876</strain>
    </source>
</reference>
<comment type="cofactor">
    <cofactor evidence="1 8">
        <name>pyridoxal 5'-phosphate</name>
        <dbReference type="ChEBI" id="CHEBI:597326"/>
    </cofactor>
</comment>
<proteinExistence type="inferred from homology"/>
<dbReference type="GO" id="GO:0019450">
    <property type="term" value="P:L-cysteine catabolic process to pyruvate"/>
    <property type="evidence" value="ECO:0007669"/>
    <property type="project" value="TreeGrafter"/>
</dbReference>
<evidence type="ECO:0000256" key="1">
    <source>
        <dbReference type="ARBA" id="ARBA00001933"/>
    </source>
</evidence>
<organism evidence="9 10">
    <name type="scientific">Pseudomonas helleri</name>
    <dbReference type="NCBI Taxonomy" id="1608996"/>
    <lineage>
        <taxon>Bacteria</taxon>
        <taxon>Pseudomonadati</taxon>
        <taxon>Pseudomonadota</taxon>
        <taxon>Gammaproteobacteria</taxon>
        <taxon>Pseudomonadales</taxon>
        <taxon>Pseudomonadaceae</taxon>
        <taxon>Pseudomonas</taxon>
    </lineage>
</organism>
<dbReference type="InterPro" id="IPR015421">
    <property type="entry name" value="PyrdxlP-dep_Trfase_major"/>
</dbReference>
<dbReference type="InterPro" id="IPR000277">
    <property type="entry name" value="Cys/Met-Metab_PyrdxlP-dep_enz"/>
</dbReference>
<dbReference type="NCBIfam" id="NF005456">
    <property type="entry name" value="PRK07050.1"/>
    <property type="match status" value="1"/>
</dbReference>
<dbReference type="EC" id="4.4.1.8" evidence="9"/>
<comment type="pathway">
    <text evidence="5">Amino-acid biosynthesis; L-methionine biosynthesis via de novo pathway; L-homocysteine from L-cystathionine: step 1/1.</text>
</comment>
<dbReference type="InterPro" id="IPR015422">
    <property type="entry name" value="PyrdxlP-dep_Trfase_small"/>
</dbReference>
<dbReference type="PIRSF" id="PIRSF001434">
    <property type="entry name" value="CGS"/>
    <property type="match status" value="1"/>
</dbReference>
<dbReference type="GO" id="GO:0030170">
    <property type="term" value="F:pyridoxal phosphate binding"/>
    <property type="evidence" value="ECO:0007669"/>
    <property type="project" value="InterPro"/>
</dbReference>
<dbReference type="GO" id="GO:0047804">
    <property type="term" value="F:cysteine-S-conjugate beta-lyase activity"/>
    <property type="evidence" value="ECO:0007669"/>
    <property type="project" value="UniProtKB-EC"/>
</dbReference>
<comment type="catalytic activity">
    <reaction evidence="6">
        <text>L,L-cystathionine + H2O = L-homocysteine + pyruvate + NH4(+)</text>
        <dbReference type="Rhea" id="RHEA:13965"/>
        <dbReference type="ChEBI" id="CHEBI:15361"/>
        <dbReference type="ChEBI" id="CHEBI:15377"/>
        <dbReference type="ChEBI" id="CHEBI:28938"/>
        <dbReference type="ChEBI" id="CHEBI:58161"/>
        <dbReference type="ChEBI" id="CHEBI:58199"/>
    </reaction>
</comment>
<dbReference type="EMBL" id="WIVV01000205">
    <property type="protein sequence ID" value="MQU45830.1"/>
    <property type="molecule type" value="Genomic_DNA"/>
</dbReference>
<evidence type="ECO:0000256" key="2">
    <source>
        <dbReference type="ARBA" id="ARBA00009077"/>
    </source>
</evidence>
<evidence type="ECO:0000313" key="9">
    <source>
        <dbReference type="EMBL" id="MQU45830.1"/>
    </source>
</evidence>
<dbReference type="PROSITE" id="PS00868">
    <property type="entry name" value="CYS_MET_METAB_PP"/>
    <property type="match status" value="1"/>
</dbReference>
<dbReference type="InterPro" id="IPR054542">
    <property type="entry name" value="Cys_met_metab_PP"/>
</dbReference>
<dbReference type="PANTHER" id="PTHR43500:SF1">
    <property type="entry name" value="CYSTATHIONINE BETA-LYASE-RELATED"/>
    <property type="match status" value="1"/>
</dbReference>
<dbReference type="Proteomes" id="UP000466863">
    <property type="component" value="Unassembled WGS sequence"/>
</dbReference>
<evidence type="ECO:0000256" key="7">
    <source>
        <dbReference type="ARBA" id="ARBA00047625"/>
    </source>
</evidence>
<dbReference type="Gene3D" id="3.90.1150.10">
    <property type="entry name" value="Aspartate Aminotransferase, domain 1"/>
    <property type="match status" value="1"/>
</dbReference>
<evidence type="ECO:0000256" key="3">
    <source>
        <dbReference type="ARBA" id="ARBA00022898"/>
    </source>
</evidence>
<dbReference type="PANTHER" id="PTHR43500">
    <property type="entry name" value="CYSTATHIONINE BETA-LYASE-RELATED"/>
    <property type="match status" value="1"/>
</dbReference>
<name>A0A6A7ZHW1_9PSED</name>
<dbReference type="RefSeq" id="WP_153334143.1">
    <property type="nucleotide sequence ID" value="NZ_WIVS01000198.1"/>
</dbReference>
<dbReference type="InterPro" id="IPR015424">
    <property type="entry name" value="PyrdxlP-dep_Trfase"/>
</dbReference>
<accession>A0A6A7ZHW1</accession>
<dbReference type="GO" id="GO:0019346">
    <property type="term" value="P:transsulfuration"/>
    <property type="evidence" value="ECO:0007669"/>
    <property type="project" value="InterPro"/>
</dbReference>
<dbReference type="AlphaFoldDB" id="A0A6A7ZHW1"/>
<evidence type="ECO:0000313" key="10">
    <source>
        <dbReference type="Proteomes" id="UP000466863"/>
    </source>
</evidence>
<dbReference type="FunFam" id="3.40.640.10:FF:000046">
    <property type="entry name" value="Cystathionine gamma-lyase"/>
    <property type="match status" value="1"/>
</dbReference>
<comment type="similarity">
    <text evidence="2 8">Belongs to the trans-sulfuration enzymes family.</text>
</comment>
<dbReference type="InterPro" id="IPR006233">
    <property type="entry name" value="Cys_b_lyase_bac"/>
</dbReference>
<sequence length="393" mass="42774">MSRHIQTSLLDPTPRAPDGFRSLAIATQRGSTTLFASARDVRDDWCPERVPYAYGLHGTPTTLELAERIALLENANHCFITPGGQAALALVYFAFCASGDHVLVPESAYGPNKDLAHDLLARLGISVQTYDPMLGADIAALIRPNTRLIWCESPGSATMEVQDVPAIAAVAHEHGVVLALDNTYGSGVFFDAFAHGVDVSIQALTKYVGGHSDLLLGSVSTRSAAHYEALGQARSLLGMAVSPDDCSLALRGLQTLWVRLEHLQKSTLHIAQWLKTRPEVERVLHPALPDCPGHELWKRDFTGSSSVFSVVFATQMAGDLLLDFIDRLALFKIGFSWGGVTSLVAPHFNIDRDVRPYGDRLVRFNIGLEHVDDLIADLEQAFNANKKTKGEAQ</sequence>
<keyword evidence="3 8" id="KW-0663">Pyridoxal phosphate</keyword>
<protein>
    <submittedName>
        <fullName evidence="9">Cystathionine beta-lyase</fullName>
        <ecNumber evidence="9">4.4.1.8</ecNumber>
    </submittedName>
</protein>
<evidence type="ECO:0000256" key="6">
    <source>
        <dbReference type="ARBA" id="ARBA00047517"/>
    </source>
</evidence>
<gene>
    <name evidence="9" type="ORF">GHO28_25490</name>
</gene>
<evidence type="ECO:0000256" key="4">
    <source>
        <dbReference type="ARBA" id="ARBA00023239"/>
    </source>
</evidence>
<comment type="catalytic activity">
    <reaction evidence="7">
        <text>an S-substituted L-cysteine + H2O = a thiol + pyruvate + NH4(+)</text>
        <dbReference type="Rhea" id="RHEA:18121"/>
        <dbReference type="ChEBI" id="CHEBI:15361"/>
        <dbReference type="ChEBI" id="CHEBI:15377"/>
        <dbReference type="ChEBI" id="CHEBI:28938"/>
        <dbReference type="ChEBI" id="CHEBI:29256"/>
        <dbReference type="ChEBI" id="CHEBI:58717"/>
        <dbReference type="EC" id="4.4.1.13"/>
    </reaction>
</comment>
<dbReference type="Gene3D" id="3.40.640.10">
    <property type="entry name" value="Type I PLP-dependent aspartate aminotransferase-like (Major domain)"/>
    <property type="match status" value="1"/>
</dbReference>
<evidence type="ECO:0000256" key="8">
    <source>
        <dbReference type="RuleBase" id="RU362118"/>
    </source>
</evidence>
<comment type="caution">
    <text evidence="9">The sequence shown here is derived from an EMBL/GenBank/DDBJ whole genome shotgun (WGS) entry which is preliminary data.</text>
</comment>
<dbReference type="SUPFAM" id="SSF53383">
    <property type="entry name" value="PLP-dependent transferases"/>
    <property type="match status" value="1"/>
</dbReference>